<dbReference type="Pfam" id="PF08220">
    <property type="entry name" value="HTH_DeoR"/>
    <property type="match status" value="1"/>
</dbReference>
<dbReference type="PROSITE" id="PS00894">
    <property type="entry name" value="HTH_DEOR_1"/>
    <property type="match status" value="1"/>
</dbReference>
<evidence type="ECO:0000259" key="4">
    <source>
        <dbReference type="PROSITE" id="PS51000"/>
    </source>
</evidence>
<dbReference type="PANTHER" id="PTHR30363">
    <property type="entry name" value="HTH-TYPE TRANSCRIPTIONAL REGULATOR SRLR-RELATED"/>
    <property type="match status" value="1"/>
</dbReference>
<dbReference type="RefSeq" id="WP_116414025.1">
    <property type="nucleotide sequence ID" value="NZ_NBWZ01000001.1"/>
</dbReference>
<evidence type="ECO:0000313" key="6">
    <source>
        <dbReference type="Proteomes" id="UP000256486"/>
    </source>
</evidence>
<dbReference type="AlphaFoldDB" id="A0A3E0VFD1"/>
<dbReference type="InterPro" id="IPR036390">
    <property type="entry name" value="WH_DNA-bd_sf"/>
</dbReference>
<dbReference type="PANTHER" id="PTHR30363:SF44">
    <property type="entry name" value="AGA OPERON TRANSCRIPTIONAL REPRESSOR-RELATED"/>
    <property type="match status" value="1"/>
</dbReference>
<keyword evidence="2" id="KW-0238">DNA-binding</keyword>
<dbReference type="PROSITE" id="PS51000">
    <property type="entry name" value="HTH_DEOR_2"/>
    <property type="match status" value="1"/>
</dbReference>
<dbReference type="SMART" id="SM00420">
    <property type="entry name" value="HTH_DEOR"/>
    <property type="match status" value="1"/>
</dbReference>
<evidence type="ECO:0000256" key="2">
    <source>
        <dbReference type="ARBA" id="ARBA00023125"/>
    </source>
</evidence>
<dbReference type="SUPFAM" id="SSF100950">
    <property type="entry name" value="NagB/RpiA/CoA transferase-like"/>
    <property type="match status" value="1"/>
</dbReference>
<dbReference type="Gene3D" id="1.10.10.10">
    <property type="entry name" value="Winged helix-like DNA-binding domain superfamily/Winged helix DNA-binding domain"/>
    <property type="match status" value="1"/>
</dbReference>
<dbReference type="OrthoDB" id="7688673at2"/>
<dbReference type="GO" id="GO:0003700">
    <property type="term" value="F:DNA-binding transcription factor activity"/>
    <property type="evidence" value="ECO:0007669"/>
    <property type="project" value="InterPro"/>
</dbReference>
<dbReference type="SUPFAM" id="SSF46785">
    <property type="entry name" value="Winged helix' DNA-binding domain"/>
    <property type="match status" value="1"/>
</dbReference>
<feature type="domain" description="HTH deoR-type" evidence="4">
    <location>
        <begin position="3"/>
        <end position="58"/>
    </location>
</feature>
<dbReference type="EMBL" id="NBWZ01000001">
    <property type="protein sequence ID" value="RFA08622.1"/>
    <property type="molecule type" value="Genomic_DNA"/>
</dbReference>
<dbReference type="InterPro" id="IPR037171">
    <property type="entry name" value="NagB/RpiA_transferase-like"/>
</dbReference>
<dbReference type="Proteomes" id="UP000256486">
    <property type="component" value="Unassembled WGS sequence"/>
</dbReference>
<protein>
    <recommendedName>
        <fullName evidence="4">HTH deoR-type domain-containing protein</fullName>
    </recommendedName>
</protein>
<dbReference type="Gene3D" id="3.30.750.70">
    <property type="entry name" value="4-hydroxybutyrate coenzyme like domains"/>
    <property type="match status" value="1"/>
</dbReference>
<dbReference type="InterPro" id="IPR050313">
    <property type="entry name" value="Carb_Metab_HTH_regulators"/>
</dbReference>
<dbReference type="SMART" id="SM01134">
    <property type="entry name" value="DeoRC"/>
    <property type="match status" value="1"/>
</dbReference>
<name>A0A3E0VFD1_9MICO</name>
<proteinExistence type="predicted"/>
<accession>A0A3E0VFD1</accession>
<keyword evidence="6" id="KW-1185">Reference proteome</keyword>
<dbReference type="InterPro" id="IPR014036">
    <property type="entry name" value="DeoR-like_C"/>
</dbReference>
<dbReference type="InterPro" id="IPR001034">
    <property type="entry name" value="DeoR_HTH"/>
</dbReference>
<evidence type="ECO:0000256" key="1">
    <source>
        <dbReference type="ARBA" id="ARBA00023015"/>
    </source>
</evidence>
<dbReference type="PRINTS" id="PR00037">
    <property type="entry name" value="HTHLACR"/>
</dbReference>
<comment type="caution">
    <text evidence="5">The sequence shown here is derived from an EMBL/GenBank/DDBJ whole genome shotgun (WGS) entry which is preliminary data.</text>
</comment>
<evidence type="ECO:0000256" key="3">
    <source>
        <dbReference type="ARBA" id="ARBA00023163"/>
    </source>
</evidence>
<organism evidence="5 6">
    <name type="scientific">Subtercola boreus</name>
    <dbReference type="NCBI Taxonomy" id="120213"/>
    <lineage>
        <taxon>Bacteria</taxon>
        <taxon>Bacillati</taxon>
        <taxon>Actinomycetota</taxon>
        <taxon>Actinomycetes</taxon>
        <taxon>Micrococcales</taxon>
        <taxon>Microbacteriaceae</taxon>
        <taxon>Subtercola</taxon>
    </lineage>
</organism>
<dbReference type="GO" id="GO:0003677">
    <property type="term" value="F:DNA binding"/>
    <property type="evidence" value="ECO:0007669"/>
    <property type="project" value="UniProtKB-KW"/>
</dbReference>
<keyword evidence="1" id="KW-0805">Transcription regulation</keyword>
<reference evidence="5 6" key="1">
    <citation type="submission" date="2017-04" db="EMBL/GenBank/DDBJ databases">
        <title>Comparative genome analysis of Subtercola boreus.</title>
        <authorList>
            <person name="Cho Y.-J."/>
            <person name="Cho A."/>
            <person name="Kim O.-S."/>
            <person name="Lee J.-I."/>
        </authorList>
    </citation>
    <scope>NUCLEOTIDE SEQUENCE [LARGE SCALE GENOMIC DNA]</scope>
    <source>
        <strain evidence="5 6">K300</strain>
    </source>
</reference>
<gene>
    <name evidence="5" type="ORF">B7R54_04790</name>
</gene>
<dbReference type="Pfam" id="PF00455">
    <property type="entry name" value="DeoRC"/>
    <property type="match status" value="1"/>
</dbReference>
<dbReference type="InterPro" id="IPR018356">
    <property type="entry name" value="Tscrpt_reg_HTH_DeoR_CS"/>
</dbReference>
<keyword evidence="3" id="KW-0804">Transcription</keyword>
<evidence type="ECO:0000313" key="5">
    <source>
        <dbReference type="EMBL" id="RFA08622.1"/>
    </source>
</evidence>
<dbReference type="InterPro" id="IPR036388">
    <property type="entry name" value="WH-like_DNA-bd_sf"/>
</dbReference>
<sequence>MLAAQRRNLILDFLRADGAVSIGSLAERLDTSAVTIRRDLVYLDSVGLLTRTHGGAVAGAPSRESTYAEKIGQAMEEKYAIGRLAATLVHDGDVIIIGPGTTTEAFAESILDRTGLTVITNSLPVAEAFVPATANEVIMTGGTLRASIRAFVGEATNRTLRGIHADRTFVSGNGLVADFGLSTPNMTVADSDRAMAAAGHEVVALVDHTKFGVRTAIQTIASDQLSHLVTDAGAPAEQLGAFARLGVTLHVAPSGSVPA</sequence>